<evidence type="ECO:0000313" key="4">
    <source>
        <dbReference type="Proteomes" id="UP000324927"/>
    </source>
</evidence>
<evidence type="ECO:0000256" key="2">
    <source>
        <dbReference type="ARBA" id="ARBA00023002"/>
    </source>
</evidence>
<dbReference type="AlphaFoldDB" id="A0A5A9GKS9"/>
<comment type="similarity">
    <text evidence="1">Belongs to the bacterial ring-hydroxylating dioxygenase beta subunit family.</text>
</comment>
<name>A0A5A9GKS9_AZOLI</name>
<keyword evidence="2" id="KW-0560">Oxidoreductase</keyword>
<dbReference type="PANTHER" id="PTHR41534:SF2">
    <property type="entry name" value="3-PHENYLPROPIONATE_CINNAMIC ACID DIOXYGENASE SUBUNIT BETA"/>
    <property type="match status" value="1"/>
</dbReference>
<dbReference type="GO" id="GO:0019380">
    <property type="term" value="P:3-phenylpropionate catabolic process"/>
    <property type="evidence" value="ECO:0007669"/>
    <property type="project" value="TreeGrafter"/>
</dbReference>
<proteinExistence type="inferred from homology"/>
<keyword evidence="3" id="KW-0223">Dioxygenase</keyword>
<dbReference type="SUPFAM" id="SSF54427">
    <property type="entry name" value="NTF2-like"/>
    <property type="match status" value="1"/>
</dbReference>
<reference evidence="3 4" key="1">
    <citation type="submission" date="2019-08" db="EMBL/GenBank/DDBJ databases">
        <authorList>
            <person name="Grouzdev D."/>
            <person name="Tikhonova E."/>
            <person name="Kravchenko I."/>
        </authorList>
    </citation>
    <scope>NUCLEOTIDE SEQUENCE [LARGE SCALE GENOMIC DNA]</scope>
    <source>
        <strain evidence="3 4">59b</strain>
    </source>
</reference>
<dbReference type="InterPro" id="IPR032710">
    <property type="entry name" value="NTF2-like_dom_sf"/>
</dbReference>
<organism evidence="3 4">
    <name type="scientific">Azospirillum lipoferum</name>
    <dbReference type="NCBI Taxonomy" id="193"/>
    <lineage>
        <taxon>Bacteria</taxon>
        <taxon>Pseudomonadati</taxon>
        <taxon>Pseudomonadota</taxon>
        <taxon>Alphaproteobacteria</taxon>
        <taxon>Rhodospirillales</taxon>
        <taxon>Azospirillaceae</taxon>
        <taxon>Azospirillum</taxon>
    </lineage>
</organism>
<protein>
    <submittedName>
        <fullName evidence="3">Aromatic-ring-hydroxylating dioxygenase subunit beta</fullName>
    </submittedName>
</protein>
<gene>
    <name evidence="3" type="ORF">FZ942_19380</name>
</gene>
<sequence length="162" mass="18263">MNTQLLTEVSAFLWQEADMLDHHDYQDWLAQWTADGLYIVPIDPDVASGPADLADRLNYAYDDADMRAKRVARLTSGESVSTQPASRTVRSLSRFRILADDGAAITVRAAQHLREFRKETLRDYTADVTYELARTGDGFRLKSKIVRLVNSTDALHSIGYIL</sequence>
<dbReference type="GO" id="GO:0051213">
    <property type="term" value="F:dioxygenase activity"/>
    <property type="evidence" value="ECO:0007669"/>
    <property type="project" value="UniProtKB-KW"/>
</dbReference>
<evidence type="ECO:0000313" key="3">
    <source>
        <dbReference type="EMBL" id="KAA0594963.1"/>
    </source>
</evidence>
<evidence type="ECO:0000256" key="1">
    <source>
        <dbReference type="ARBA" id="ARBA00009570"/>
    </source>
</evidence>
<keyword evidence="4" id="KW-1185">Reference proteome</keyword>
<dbReference type="OrthoDB" id="7446267at2"/>
<accession>A0A5A9GKS9</accession>
<comment type="caution">
    <text evidence="3">The sequence shown here is derived from an EMBL/GenBank/DDBJ whole genome shotgun (WGS) entry which is preliminary data.</text>
</comment>
<dbReference type="CDD" id="cd00667">
    <property type="entry name" value="ring_hydroxylating_dioxygenases_beta"/>
    <property type="match status" value="1"/>
</dbReference>
<dbReference type="Pfam" id="PF00866">
    <property type="entry name" value="Ring_hydroxyl_B"/>
    <property type="match status" value="1"/>
</dbReference>
<dbReference type="Proteomes" id="UP000324927">
    <property type="component" value="Unassembled WGS sequence"/>
</dbReference>
<dbReference type="InterPro" id="IPR000391">
    <property type="entry name" value="Rng_hydr_dOase-bsu"/>
</dbReference>
<dbReference type="Gene3D" id="3.10.450.50">
    <property type="match status" value="1"/>
</dbReference>
<dbReference type="PANTHER" id="PTHR41534">
    <property type="entry name" value="BLR3401 PROTEIN"/>
    <property type="match status" value="1"/>
</dbReference>
<dbReference type="EMBL" id="VTTN01000007">
    <property type="protein sequence ID" value="KAA0594963.1"/>
    <property type="molecule type" value="Genomic_DNA"/>
</dbReference>
<dbReference type="RefSeq" id="WP_149232720.1">
    <property type="nucleotide sequence ID" value="NZ_JALJXJ010000010.1"/>
</dbReference>